<feature type="coiled-coil region" evidence="11">
    <location>
        <begin position="562"/>
        <end position="596"/>
    </location>
</feature>
<dbReference type="InterPro" id="IPR015898">
    <property type="entry name" value="G-protein_gamma-like_dom"/>
</dbReference>
<dbReference type="InterPro" id="IPR027417">
    <property type="entry name" value="P-loop_NTPase"/>
</dbReference>
<dbReference type="STRING" id="6573.A0A210QD83"/>
<evidence type="ECO:0000256" key="6">
    <source>
        <dbReference type="ARBA" id="ARBA00022840"/>
    </source>
</evidence>
<evidence type="ECO:0000313" key="15">
    <source>
        <dbReference type="EMBL" id="OWF46696.1"/>
    </source>
</evidence>
<feature type="compositionally biased region" description="Basic and acidic residues" evidence="12">
    <location>
        <begin position="2305"/>
        <end position="2327"/>
    </location>
</feature>
<evidence type="ECO:0000256" key="4">
    <source>
        <dbReference type="ARBA" id="ARBA00022701"/>
    </source>
</evidence>
<dbReference type="EMBL" id="NEDP02004099">
    <property type="protein sequence ID" value="OWF46696.1"/>
    <property type="molecule type" value="Genomic_DNA"/>
</dbReference>
<keyword evidence="2" id="KW-0963">Cytoplasm</keyword>
<evidence type="ECO:0000259" key="13">
    <source>
        <dbReference type="PROSITE" id="PS50058"/>
    </source>
</evidence>
<feature type="domain" description="G protein gamma" evidence="13">
    <location>
        <begin position="921"/>
        <end position="993"/>
    </location>
</feature>
<evidence type="ECO:0000256" key="3">
    <source>
        <dbReference type="ARBA" id="ARBA00022553"/>
    </source>
</evidence>
<feature type="compositionally biased region" description="Basic and acidic residues" evidence="12">
    <location>
        <begin position="694"/>
        <end position="708"/>
    </location>
</feature>
<evidence type="ECO:0000256" key="2">
    <source>
        <dbReference type="ARBA" id="ARBA00022490"/>
    </source>
</evidence>
<dbReference type="PROSITE" id="PS50067">
    <property type="entry name" value="KINESIN_MOTOR_2"/>
    <property type="match status" value="1"/>
</dbReference>
<dbReference type="InterPro" id="IPR019821">
    <property type="entry name" value="Kinesin_motor_CS"/>
</dbReference>
<keyword evidence="6 10" id="KW-0067">ATP-binding</keyword>
<protein>
    <submittedName>
        <fullName evidence="15">Kinesin-like protein KIF20A</fullName>
    </submittedName>
</protein>
<feature type="coiled-coil region" evidence="11">
    <location>
        <begin position="1867"/>
        <end position="1931"/>
    </location>
</feature>
<dbReference type="PROSITE" id="PS50058">
    <property type="entry name" value="G_PROTEIN_GAMMA"/>
    <property type="match status" value="1"/>
</dbReference>
<dbReference type="GO" id="GO:0005524">
    <property type="term" value="F:ATP binding"/>
    <property type="evidence" value="ECO:0007669"/>
    <property type="project" value="UniProtKB-UniRule"/>
</dbReference>
<dbReference type="PANTHER" id="PTHR47970:SF29">
    <property type="entry name" value="KINESIN FAMILY MEMBER 20B"/>
    <property type="match status" value="1"/>
</dbReference>
<feature type="region of interest" description="Disordered" evidence="12">
    <location>
        <begin position="1"/>
        <end position="25"/>
    </location>
</feature>
<dbReference type="GO" id="GO:0007186">
    <property type="term" value="P:G protein-coupled receptor signaling pathway"/>
    <property type="evidence" value="ECO:0007669"/>
    <property type="project" value="InterPro"/>
</dbReference>
<dbReference type="OrthoDB" id="2403182at2759"/>
<sequence>MAARKQYDSIAADQMDSDETEEDEDVFFKDPRRNLLTDFSKTSCNDTNLNVGEEHMKVYLRIRPLSEDEQNRQENKSCVQLEDDNHVVTRAPKDSHTYKNCAHGLGKTTHKFTFSKIFSEVTSQKDLFDQTMLGLVKDFISGQNCLVFTYGVTSSGKTYTIQGKPSDAGVLPRALDVLFNSINGKQMEGMKLKPNMFTDVMKLSSVDVEAEKKFKEKTLKMITDDEPDVMSLLGEDATDISYMTNTTTCSESSNVSYANSDRQKASLEPDDLLSEIEDRVREETAVSVEDQGSIRFSIWVSFAEIYNEQIFDLLVPIPKKKNVRRPILKLSDDKKGSPYIKGLKEIHVTSADEAYKLLTIGKQNLSTACTKLNHQSSRSHCIFNIKIVRVMDVDDPHIARVSMLSLCDLAGSERYSKTQGNGERLKEAGNINTSLMTLGRCIEMLRYNQHHKEKPKIIPFRDSKLTRLFQNFFSGRGKAAMIVNVNQCASMFDETLHVFKFSAIAKQVVVAQKPDPPPRPRLLTLAVPPPIESFRAPSIAWATPGQLHTAEILPLPEDNDDNLEDTDEVAELVQVIEEMEKEIRGLRKEKLHQEGRIREEVCQEMMKQFVAIENECRERIRWTEELAEETMEKRIKVFTDAYKDQKKSVRKGKQSQRMEDEDDEWVSSILLHREKVKVEEKEKEIARLQEQVKELEQQESEGGSKEDQTSLVEAMSQQLKELRESVSEKDEEIEKLNEMLEEAGETFSEKEAELSRLHDLISGHEVKVKEQGRTIAELEEALRESQLALNTADKRLTQQEGDATTQNETKVKLQEELTTVQGCVRFLEQTVKQKEEEVRVWKSRCQRAEEDSSKQEQALINGYKAEISTLKQQISQLKANSSSSHGDSSPRKKGSEEDKFYQNLCVQLKELQAELDKNSSATLELQQALETAREVSEDLDQQLTRERDAHTETRNQLSQLTEENEELQQLKVKVAQLENSFEDREQNLACKVEQNLKAEGLIAGLEEELRTLKSVDYPSQVVSLEKEVATLRKTLEVKEEKLDSLTEKVEELEIVNTGLRDMVNQTTADLQAKDHIVTELTAKVKVGEDMKQSALSPSSPLSSLQRRMREIHRESEATKTEFTTTLKEHRELQGEFAIAKESIKEKQEKIRQLTSHVKDLEFQLDEGQMDRSQMMEGQRVAEEKADQLQTKVEELEKCIDDRNTQLTKLSKGKDQLAEGKQDEIERQTNEGEGRREELEQAKDLDEKSHISEELQYVKDELKQISKKSSKGSKKVIERLENLCEQLGQFMEAKEAEVERLMTKLSTIQSSADTGVVVKSNQIDSLQAELSSVRSEMTTMRETLEKKIADRDHAIKDLNDLYEQNQKEFDEKDFKMKTLRIEVEKASAGESKKVATQRLTQLQDELEVKTQRLAELEAVGEKNEQIENELANLRQRFGELENVNEKKEQLEKELDGIKQRFKELENVHEKNERLENEIESKTQRLSELERLEERKEQLEDELAGLRKRLNELENVNEKNKQLESELESKTERLSAFETVEEKKGQLENELVSLRERLSELENVQQKNDELQKELEDKKQRLCELEIVEGKMEELKKKLNCKEKKMSELELFREKDEKELDNQTKQINELSEQVELMESKIKNLMTEKLDKEKKAETLEDNLHSKDNELEELRKVLTDLQDETKMSSDGMSSELSKVKMELAEVKSALHMTQTLHQRAKKELLEKSKYVQELEERSKVTCKEEETKKAEIEKEMATVKAKLVEFESLKHDLESRNQTVQCLKNELEAATTKVTELTSQNAEKEALVKEVEVKVTQQGEQSKVQLQQEEEKLTALVKACEEKSNIIDAQAAKIKDLAGDKCNLDMLVVEVGQKTKKIEELTNTVNQLETKLHDREAGRLAGSPHKDKQDFTRQMEDLQNALEREKVKSEEYHKLSDEMRMKACLSPGSESGSVRRLRKDKIDADNALLEAKCKISSLERRLADFNTQTSPRKYKADESEKLKSELRESHHKIEALEGQVRQQERIFSSPRQREGLQRGSVTSPTVHRELNRSQEREQTLRRQLQQASTSLQELGHKVSDLEDQLSHKVKAIQDAEDTIQALKNPASRSGRPSTVAEVGRLEAELKQRWGQIQELQSDLIRRDEKLAAKSQALKDFKISMEREQNDFEAALRDAKANEALIEMLKNAITEQEETMEKQDSYLHRKEEEIRNLGQELEKYTDKYRQVLETSGDSGRRMMELTRENARQVTEHVQQLKELEEKVCRQNQTLGEQETVIHKLKEEKNKLSLVLKENNTELKDLEKVLSGSRTETESLRERLNSNTEGKSEATEKAEQEAAMLQVKFREKEHALRDCQRSLRRLEEDLNKAQQRANHSEADLAQVKQGLEEKESQLKTWRTERDNLVSGLEGIMKKQQKEIHDLKDKVKASQRGHPLDDSMVSPVKSSHVSHHRDNRDMSPVKSSHKSHCESTLSSARSSHNNHHHSDRTLSPVKSGHRGPHQGSVALSPVTVKEEAPSGDSSSSDDRLKSPHPGTDTTQRHRSHRQGTHKMSTEQCPLTKTPVTEASRSHRSSSRRSRKRRSASESALELPAKRRDNCDATFASEDSSISEHVQIDATPPVAARNLRKSRKKQGNTESEGKENTGPSSRRTRRGTKGTDEPSLGRIGSIVSAIKNSSLTRTAKKLLDEISESPVQSSRDSEAVTNVHSTPDSHYVEVEDQGTQMSGGMREEQRTKRSRKRHQLYSENIQISEPLEGGLFVPSTPNNDVHGIVLRKLRTRKH</sequence>
<dbReference type="PROSITE" id="PS00411">
    <property type="entry name" value="KINESIN_MOTOR_1"/>
    <property type="match status" value="1"/>
</dbReference>
<feature type="binding site" evidence="10">
    <location>
        <begin position="151"/>
        <end position="158"/>
    </location>
    <ligand>
        <name>ATP</name>
        <dbReference type="ChEBI" id="CHEBI:30616"/>
    </ligand>
</feature>
<gene>
    <name evidence="15" type="ORF">KP79_PYT21193</name>
</gene>
<feature type="compositionally biased region" description="Basic and acidic residues" evidence="12">
    <location>
        <begin position="943"/>
        <end position="953"/>
    </location>
</feature>
<accession>A0A210QD83</accession>
<feature type="compositionally biased region" description="Basic and acidic residues" evidence="12">
    <location>
        <begin position="2042"/>
        <end position="2053"/>
    </location>
</feature>
<feature type="coiled-coil region" evidence="11">
    <location>
        <begin position="1276"/>
        <end position="1342"/>
    </location>
</feature>
<feature type="compositionally biased region" description="Acidic residues" evidence="12">
    <location>
        <begin position="15"/>
        <end position="25"/>
    </location>
</feature>
<keyword evidence="3" id="KW-0597">Phosphoprotein</keyword>
<dbReference type="GO" id="GO:0008574">
    <property type="term" value="F:plus-end-directed microtubule motor activity"/>
    <property type="evidence" value="ECO:0007669"/>
    <property type="project" value="TreeGrafter"/>
</dbReference>
<dbReference type="PRINTS" id="PR00380">
    <property type="entry name" value="KINESINHEAVY"/>
</dbReference>
<evidence type="ECO:0000256" key="11">
    <source>
        <dbReference type="SAM" id="Coils"/>
    </source>
</evidence>
<feature type="coiled-coil region" evidence="11">
    <location>
        <begin position="1021"/>
        <end position="1062"/>
    </location>
</feature>
<feature type="region of interest" description="Disordered" evidence="12">
    <location>
        <begin position="874"/>
        <end position="896"/>
    </location>
</feature>
<evidence type="ECO:0000313" key="16">
    <source>
        <dbReference type="Proteomes" id="UP000242188"/>
    </source>
</evidence>
<feature type="coiled-coil region" evidence="11">
    <location>
        <begin position="1391"/>
        <end position="1680"/>
    </location>
</feature>
<organism evidence="15 16">
    <name type="scientific">Mizuhopecten yessoensis</name>
    <name type="common">Japanese scallop</name>
    <name type="synonym">Patinopecten yessoensis</name>
    <dbReference type="NCBI Taxonomy" id="6573"/>
    <lineage>
        <taxon>Eukaryota</taxon>
        <taxon>Metazoa</taxon>
        <taxon>Spiralia</taxon>
        <taxon>Lophotrochozoa</taxon>
        <taxon>Mollusca</taxon>
        <taxon>Bivalvia</taxon>
        <taxon>Autobranchia</taxon>
        <taxon>Pteriomorphia</taxon>
        <taxon>Pectinida</taxon>
        <taxon>Pectinoidea</taxon>
        <taxon>Pectinidae</taxon>
        <taxon>Mizuhopecten</taxon>
    </lineage>
</organism>
<keyword evidence="4" id="KW-0493">Microtubule</keyword>
<evidence type="ECO:0000256" key="8">
    <source>
        <dbReference type="ARBA" id="ARBA00023175"/>
    </source>
</evidence>
<keyword evidence="8 10" id="KW-0505">Motor protein</keyword>
<dbReference type="Proteomes" id="UP000242188">
    <property type="component" value="Unassembled WGS sequence"/>
</dbReference>
<evidence type="ECO:0000259" key="14">
    <source>
        <dbReference type="PROSITE" id="PS50067"/>
    </source>
</evidence>
<dbReference type="InterPro" id="IPR001752">
    <property type="entry name" value="Kinesin_motor_dom"/>
</dbReference>
<feature type="compositionally biased region" description="Polar residues" evidence="12">
    <location>
        <begin position="874"/>
        <end position="887"/>
    </location>
</feature>
<dbReference type="SUPFAM" id="SSF52540">
    <property type="entry name" value="P-loop containing nucleoside triphosphate hydrolases"/>
    <property type="match status" value="1"/>
</dbReference>
<name>A0A210QD83_MIZYE</name>
<feature type="domain" description="Kinesin motor" evidence="14">
    <location>
        <begin position="55"/>
        <end position="508"/>
    </location>
</feature>
<feature type="region of interest" description="Disordered" evidence="12">
    <location>
        <begin position="2411"/>
        <end position="2660"/>
    </location>
</feature>
<evidence type="ECO:0000256" key="9">
    <source>
        <dbReference type="ARBA" id="ARBA00023212"/>
    </source>
</evidence>
<dbReference type="GO" id="GO:0090307">
    <property type="term" value="P:mitotic spindle assembly"/>
    <property type="evidence" value="ECO:0007669"/>
    <property type="project" value="TreeGrafter"/>
</dbReference>
<comment type="caution">
    <text evidence="15">The sequence shown here is derived from an EMBL/GenBank/DDBJ whole genome shotgun (WGS) entry which is preliminary data.</text>
</comment>
<feature type="coiled-coil region" evidence="11">
    <location>
        <begin position="1713"/>
        <end position="1842"/>
    </location>
</feature>
<feature type="compositionally biased region" description="Polar residues" evidence="12">
    <location>
        <begin position="2542"/>
        <end position="2557"/>
    </location>
</feature>
<dbReference type="Gene3D" id="3.40.850.10">
    <property type="entry name" value="Kinesin motor domain"/>
    <property type="match status" value="2"/>
</dbReference>
<evidence type="ECO:0000256" key="1">
    <source>
        <dbReference type="ARBA" id="ARBA00004186"/>
    </source>
</evidence>
<comment type="subcellular location">
    <subcellularLocation>
        <location evidence="1">Cytoplasm</location>
        <location evidence="1">Cytoskeleton</location>
        <location evidence="1">Spindle</location>
    </subcellularLocation>
</comment>
<evidence type="ECO:0000256" key="5">
    <source>
        <dbReference type="ARBA" id="ARBA00022741"/>
    </source>
</evidence>
<dbReference type="GO" id="GO:0007018">
    <property type="term" value="P:microtubule-based movement"/>
    <property type="evidence" value="ECO:0007669"/>
    <property type="project" value="InterPro"/>
</dbReference>
<comment type="similarity">
    <text evidence="10">Belongs to the TRAFAC class myosin-kinesin ATPase superfamily. Kinesin family.</text>
</comment>
<feature type="compositionally biased region" description="Basic and acidic residues" evidence="12">
    <location>
        <begin position="2411"/>
        <end position="2421"/>
    </location>
</feature>
<dbReference type="InterPro" id="IPR047149">
    <property type="entry name" value="KIF11-like"/>
</dbReference>
<keyword evidence="16" id="KW-1185">Reference proteome</keyword>
<feature type="compositionally biased region" description="Polar residues" evidence="12">
    <location>
        <begin position="2685"/>
        <end position="2704"/>
    </location>
</feature>
<keyword evidence="9" id="KW-0206">Cytoskeleton</keyword>
<feature type="region of interest" description="Disordered" evidence="12">
    <location>
        <begin position="2019"/>
        <end position="2053"/>
    </location>
</feature>
<feature type="region of interest" description="Disordered" evidence="12">
    <location>
        <begin position="1212"/>
        <end position="1249"/>
    </location>
</feature>
<reference evidence="15 16" key="1">
    <citation type="journal article" date="2017" name="Nat. Ecol. Evol.">
        <title>Scallop genome provides insights into evolution of bilaterian karyotype and development.</title>
        <authorList>
            <person name="Wang S."/>
            <person name="Zhang J."/>
            <person name="Jiao W."/>
            <person name="Li J."/>
            <person name="Xun X."/>
            <person name="Sun Y."/>
            <person name="Guo X."/>
            <person name="Huan P."/>
            <person name="Dong B."/>
            <person name="Zhang L."/>
            <person name="Hu X."/>
            <person name="Sun X."/>
            <person name="Wang J."/>
            <person name="Zhao C."/>
            <person name="Wang Y."/>
            <person name="Wang D."/>
            <person name="Huang X."/>
            <person name="Wang R."/>
            <person name="Lv J."/>
            <person name="Li Y."/>
            <person name="Zhang Z."/>
            <person name="Liu B."/>
            <person name="Lu W."/>
            <person name="Hui Y."/>
            <person name="Liang J."/>
            <person name="Zhou Z."/>
            <person name="Hou R."/>
            <person name="Li X."/>
            <person name="Liu Y."/>
            <person name="Li H."/>
            <person name="Ning X."/>
            <person name="Lin Y."/>
            <person name="Zhao L."/>
            <person name="Xing Q."/>
            <person name="Dou J."/>
            <person name="Li Y."/>
            <person name="Mao J."/>
            <person name="Guo H."/>
            <person name="Dou H."/>
            <person name="Li T."/>
            <person name="Mu C."/>
            <person name="Jiang W."/>
            <person name="Fu Q."/>
            <person name="Fu X."/>
            <person name="Miao Y."/>
            <person name="Liu J."/>
            <person name="Yu Q."/>
            <person name="Li R."/>
            <person name="Liao H."/>
            <person name="Li X."/>
            <person name="Kong Y."/>
            <person name="Jiang Z."/>
            <person name="Chourrout D."/>
            <person name="Li R."/>
            <person name="Bao Z."/>
        </authorList>
    </citation>
    <scope>NUCLEOTIDE SEQUENCE [LARGE SCALE GENOMIC DNA]</scope>
    <source>
        <strain evidence="15 16">PY_sf001</strain>
    </source>
</reference>
<evidence type="ECO:0000256" key="7">
    <source>
        <dbReference type="ARBA" id="ARBA00023054"/>
    </source>
</evidence>
<feature type="region of interest" description="Disordered" evidence="12">
    <location>
        <begin position="2682"/>
        <end position="2741"/>
    </location>
</feature>
<dbReference type="GO" id="GO:0005876">
    <property type="term" value="C:spindle microtubule"/>
    <property type="evidence" value="ECO:0007669"/>
    <property type="project" value="TreeGrafter"/>
</dbReference>
<feature type="region of interest" description="Disordered" evidence="12">
    <location>
        <begin position="2300"/>
        <end position="2327"/>
    </location>
</feature>
<dbReference type="GO" id="GO:0008017">
    <property type="term" value="F:microtubule binding"/>
    <property type="evidence" value="ECO:0007669"/>
    <property type="project" value="InterPro"/>
</dbReference>
<proteinExistence type="inferred from homology"/>
<dbReference type="Pfam" id="PF00225">
    <property type="entry name" value="Kinesin"/>
    <property type="match status" value="1"/>
</dbReference>
<keyword evidence="5 10" id="KW-0547">Nucleotide-binding</keyword>
<dbReference type="SMART" id="SM00129">
    <property type="entry name" value="KISc"/>
    <property type="match status" value="1"/>
</dbReference>
<dbReference type="PANTHER" id="PTHR47970">
    <property type="entry name" value="KINESIN-LIKE PROTEIN KIF11"/>
    <property type="match status" value="1"/>
</dbReference>
<evidence type="ECO:0000256" key="12">
    <source>
        <dbReference type="SAM" id="MobiDB-lite"/>
    </source>
</evidence>
<dbReference type="GO" id="GO:0072686">
    <property type="term" value="C:mitotic spindle"/>
    <property type="evidence" value="ECO:0007669"/>
    <property type="project" value="TreeGrafter"/>
</dbReference>
<feature type="region of interest" description="Disordered" evidence="12">
    <location>
        <begin position="936"/>
        <end position="958"/>
    </location>
</feature>
<evidence type="ECO:0000256" key="10">
    <source>
        <dbReference type="PROSITE-ProRule" id="PRU00283"/>
    </source>
</evidence>
<dbReference type="InterPro" id="IPR036961">
    <property type="entry name" value="Kinesin_motor_dom_sf"/>
</dbReference>
<feature type="compositionally biased region" description="Basic residues" evidence="12">
    <location>
        <begin position="2562"/>
        <end position="2574"/>
    </location>
</feature>
<dbReference type="GO" id="GO:0051231">
    <property type="term" value="P:spindle elongation"/>
    <property type="evidence" value="ECO:0007669"/>
    <property type="project" value="TreeGrafter"/>
</dbReference>
<keyword evidence="7 11" id="KW-0175">Coiled coil</keyword>
<dbReference type="GO" id="GO:0005634">
    <property type="term" value="C:nucleus"/>
    <property type="evidence" value="ECO:0007669"/>
    <property type="project" value="TreeGrafter"/>
</dbReference>
<feature type="region of interest" description="Disordered" evidence="12">
    <location>
        <begin position="694"/>
        <end position="715"/>
    </location>
</feature>